<name>A0A6L2JFV5_TANCI</name>
<dbReference type="InterPro" id="IPR052343">
    <property type="entry name" value="Retrotransposon-Effector_Assoc"/>
</dbReference>
<feature type="compositionally biased region" description="Polar residues" evidence="1">
    <location>
        <begin position="96"/>
        <end position="109"/>
    </location>
</feature>
<reference evidence="3" key="1">
    <citation type="journal article" date="2019" name="Sci. Rep.">
        <title>Draft genome of Tanacetum cinerariifolium, the natural source of mosquito coil.</title>
        <authorList>
            <person name="Yamashiro T."/>
            <person name="Shiraishi A."/>
            <person name="Satake H."/>
            <person name="Nakayama K."/>
        </authorList>
    </citation>
    <scope>NUCLEOTIDE SEQUENCE</scope>
</reference>
<comment type="caution">
    <text evidence="3">The sequence shown here is derived from an EMBL/GenBank/DDBJ whole genome shotgun (WGS) entry which is preliminary data.</text>
</comment>
<dbReference type="Pfam" id="PF00078">
    <property type="entry name" value="RVT_1"/>
    <property type="match status" value="1"/>
</dbReference>
<dbReference type="SUPFAM" id="SSF56219">
    <property type="entry name" value="DNase I-like"/>
    <property type="match status" value="1"/>
</dbReference>
<gene>
    <name evidence="3" type="ORF">Tci_007415</name>
</gene>
<feature type="non-terminal residue" evidence="3">
    <location>
        <position position="1"/>
    </location>
</feature>
<feature type="compositionally biased region" description="Basic and acidic residues" evidence="1">
    <location>
        <begin position="77"/>
        <end position="95"/>
    </location>
</feature>
<feature type="region of interest" description="Disordered" evidence="1">
    <location>
        <begin position="50"/>
        <end position="154"/>
    </location>
</feature>
<dbReference type="CDD" id="cd01650">
    <property type="entry name" value="RT_nLTR_like"/>
    <property type="match status" value="1"/>
</dbReference>
<dbReference type="AlphaFoldDB" id="A0A6L2JFV5"/>
<dbReference type="SUPFAM" id="SSF56672">
    <property type="entry name" value="DNA/RNA polymerases"/>
    <property type="match status" value="1"/>
</dbReference>
<dbReference type="EMBL" id="BKCJ010000691">
    <property type="protein sequence ID" value="GEU35437.1"/>
    <property type="molecule type" value="Genomic_DNA"/>
</dbReference>
<feature type="compositionally biased region" description="Acidic residues" evidence="1">
    <location>
        <begin position="1"/>
        <end position="16"/>
    </location>
</feature>
<feature type="compositionally biased region" description="Basic and acidic residues" evidence="1">
    <location>
        <begin position="110"/>
        <end position="128"/>
    </location>
</feature>
<evidence type="ECO:0000256" key="1">
    <source>
        <dbReference type="SAM" id="MobiDB-lite"/>
    </source>
</evidence>
<dbReference type="Gene3D" id="3.60.10.10">
    <property type="entry name" value="Endonuclease/exonuclease/phosphatase"/>
    <property type="match status" value="1"/>
</dbReference>
<sequence>FIKDNEEDYDIDDETNNGDSKRENLGVKSGLIFEEESDTKVVPETMFEQNIHKPNMKENFGGQKDTQSTDPFNIYDLLKKKKDDSKHDTNVEESLKFSSGFTPSGANEEQVNKNDESNKERGEEVDSCRKRHCSKKNSKEHAAKSVRSGSFKKSEIPSLGGSMLQLMDDLVNVGQTMGYNIEGCMKNMEEIIESQGANTVIRGVWVHNGNNFLIISDYAPQDLNEKKMLWDYLVFVIANWKGMVVIMGDFNKVRMKEERFGSVFNIHGADTFNLFISNTGLEEVPLAITLDRYLSDHRPILLQDGWNAAPVDESNAMNNLMTKLKYLKQKIRVWNNKKKMSARSSRISFKTDLNELDAIIDKDENSKYYHSILKKKRNQLNIRGVLVDGKWIHDPCMVKGEFLSHFKNRFDKPVENRIQINMNFPHTLYFNQRTDLEIDVTKEDIKRAVWDCGVDKSSGPDGFTFGFYCRFWKVIKNDVTDAVTWFFHHGSFPKGGNTSFIALIPKTLDANMVKDFRPISLIESLYKIIAKILANRLVGVLRDIFSEVQSAFVAEGQILDGTFILNEIFQWFFKGLKQGDPLSPYLFILVMESLHISFQRVVDAGIFKGIELGPSFQLSHMFYADDAVFVGQWSDFNIDIIVHVLDCFYRASRMRINMSKIKIIGIFMEDHKVDYAASKIGCPILKTPFSYLGSKVGGLCLAFNLGMRLWIGGAEQEQFDALRAKVEGVSLVNMKDRWSWSLEVQGNFQSPR</sequence>
<evidence type="ECO:0000259" key="2">
    <source>
        <dbReference type="Pfam" id="PF00078"/>
    </source>
</evidence>
<dbReference type="InterPro" id="IPR043502">
    <property type="entry name" value="DNA/RNA_pol_sf"/>
</dbReference>
<dbReference type="PANTHER" id="PTHR46890:SF50">
    <property type="entry name" value="RNA-DIRECTED DNA POLYMERASE, EUKARYOTA, REVERSE TRANSCRIPTASE ZINC-BINDING DOMAIN PROTEIN-RELATED"/>
    <property type="match status" value="1"/>
</dbReference>
<proteinExistence type="predicted"/>
<feature type="region of interest" description="Disordered" evidence="1">
    <location>
        <begin position="1"/>
        <end position="25"/>
    </location>
</feature>
<feature type="domain" description="Reverse transcriptase" evidence="2">
    <location>
        <begin position="572"/>
        <end position="694"/>
    </location>
</feature>
<dbReference type="PANTHER" id="PTHR46890">
    <property type="entry name" value="NON-LTR RETROLELEMENT REVERSE TRANSCRIPTASE-LIKE PROTEIN-RELATED"/>
    <property type="match status" value="1"/>
</dbReference>
<protein>
    <recommendedName>
        <fullName evidence="2">Reverse transcriptase domain-containing protein</fullName>
    </recommendedName>
</protein>
<dbReference type="InterPro" id="IPR036691">
    <property type="entry name" value="Endo/exonu/phosph_ase_sf"/>
</dbReference>
<dbReference type="InterPro" id="IPR000477">
    <property type="entry name" value="RT_dom"/>
</dbReference>
<organism evidence="3">
    <name type="scientific">Tanacetum cinerariifolium</name>
    <name type="common">Dalmatian daisy</name>
    <name type="synonym">Chrysanthemum cinerariifolium</name>
    <dbReference type="NCBI Taxonomy" id="118510"/>
    <lineage>
        <taxon>Eukaryota</taxon>
        <taxon>Viridiplantae</taxon>
        <taxon>Streptophyta</taxon>
        <taxon>Embryophyta</taxon>
        <taxon>Tracheophyta</taxon>
        <taxon>Spermatophyta</taxon>
        <taxon>Magnoliopsida</taxon>
        <taxon>eudicotyledons</taxon>
        <taxon>Gunneridae</taxon>
        <taxon>Pentapetalae</taxon>
        <taxon>asterids</taxon>
        <taxon>campanulids</taxon>
        <taxon>Asterales</taxon>
        <taxon>Asteraceae</taxon>
        <taxon>Asteroideae</taxon>
        <taxon>Anthemideae</taxon>
        <taxon>Anthemidinae</taxon>
        <taxon>Tanacetum</taxon>
    </lineage>
</organism>
<accession>A0A6L2JFV5</accession>
<evidence type="ECO:0000313" key="3">
    <source>
        <dbReference type="EMBL" id="GEU35437.1"/>
    </source>
</evidence>